<dbReference type="InterPro" id="IPR045231">
    <property type="entry name" value="Yip1/4-like"/>
</dbReference>
<reference evidence="9" key="1">
    <citation type="submission" date="2025-08" db="UniProtKB">
        <authorList>
            <consortium name="RefSeq"/>
        </authorList>
    </citation>
    <scope>IDENTIFICATION</scope>
    <source>
        <tissue evidence="9">Gonad</tissue>
    </source>
</reference>
<dbReference type="RefSeq" id="XP_019624132.1">
    <property type="nucleotide sequence ID" value="XM_019768573.1"/>
</dbReference>
<feature type="transmembrane region" description="Helical" evidence="6">
    <location>
        <begin position="76"/>
        <end position="93"/>
    </location>
</feature>
<keyword evidence="5 6" id="KW-0472">Membrane</keyword>
<dbReference type="Proteomes" id="UP000515135">
    <property type="component" value="Unplaced"/>
</dbReference>
<keyword evidence="4 6" id="KW-1133">Transmembrane helix</keyword>
<dbReference type="GeneID" id="109469839"/>
<feature type="transmembrane region" description="Helical" evidence="6">
    <location>
        <begin position="201"/>
        <end position="218"/>
    </location>
</feature>
<comment type="subcellular location">
    <subcellularLocation>
        <location evidence="6">Golgi apparatus membrane</location>
        <topology evidence="6">Multi-pass membrane protein</topology>
    </subcellularLocation>
    <subcellularLocation>
        <location evidence="1">Membrane</location>
        <topology evidence="1">Multi-pass membrane protein</topology>
    </subcellularLocation>
</comment>
<sequence>MAATSVDVSDVTDQVPLDVEGDITVPGAPPEMDEDDFSTLDEPVKDTILRDLKAVGKKFVHVLNPLKGSRSLLREWDLWGPLVLCVMVALLLQGDNAADTGAPQFAEVFVILWVGAVVVTLNSQLLGGQLSFFQSVCVLGYCVLPLSIALIVCRIILAATATQTIVLFAIRFVTVLLGFAWSTFAAMAFLGDSQPVNRKALAVYPIFLFYFIISWMIISHTHSDT</sequence>
<dbReference type="InterPro" id="IPR006977">
    <property type="entry name" value="Yip1_dom"/>
</dbReference>
<feature type="transmembrane region" description="Helical" evidence="6">
    <location>
        <begin position="105"/>
        <end position="126"/>
    </location>
</feature>
<feature type="transmembrane region" description="Helical" evidence="6">
    <location>
        <begin position="138"/>
        <end position="159"/>
    </location>
</feature>
<evidence type="ECO:0000259" key="7">
    <source>
        <dbReference type="Pfam" id="PF04893"/>
    </source>
</evidence>
<name>A0A6P4YZA2_BRABE</name>
<accession>A0A6P4YZA2</accession>
<dbReference type="PANTHER" id="PTHR21236">
    <property type="entry name" value="GOLGI MEMBRANE PROTEIN YIP1"/>
    <property type="match status" value="1"/>
</dbReference>
<protein>
    <recommendedName>
        <fullName evidence="6">Protein YIPF</fullName>
    </recommendedName>
</protein>
<dbReference type="GO" id="GO:0006888">
    <property type="term" value="P:endoplasmic reticulum to Golgi vesicle-mediated transport"/>
    <property type="evidence" value="ECO:0007669"/>
    <property type="project" value="InterPro"/>
</dbReference>
<dbReference type="GO" id="GO:0005802">
    <property type="term" value="C:trans-Golgi network"/>
    <property type="evidence" value="ECO:0007669"/>
    <property type="project" value="TreeGrafter"/>
</dbReference>
<dbReference type="AlphaFoldDB" id="A0A6P4YZA2"/>
<dbReference type="OrthoDB" id="411251at2759"/>
<evidence type="ECO:0000256" key="6">
    <source>
        <dbReference type="RuleBase" id="RU361264"/>
    </source>
</evidence>
<evidence type="ECO:0000256" key="3">
    <source>
        <dbReference type="ARBA" id="ARBA00022692"/>
    </source>
</evidence>
<feature type="domain" description="Yip1" evidence="7">
    <location>
        <begin position="62"/>
        <end position="216"/>
    </location>
</feature>
<dbReference type="Pfam" id="PF04893">
    <property type="entry name" value="Yip1"/>
    <property type="match status" value="1"/>
</dbReference>
<evidence type="ECO:0000256" key="5">
    <source>
        <dbReference type="ARBA" id="ARBA00023136"/>
    </source>
</evidence>
<evidence type="ECO:0000256" key="2">
    <source>
        <dbReference type="ARBA" id="ARBA00010596"/>
    </source>
</evidence>
<evidence type="ECO:0000313" key="8">
    <source>
        <dbReference type="Proteomes" id="UP000515135"/>
    </source>
</evidence>
<evidence type="ECO:0000256" key="1">
    <source>
        <dbReference type="ARBA" id="ARBA00004141"/>
    </source>
</evidence>
<feature type="transmembrane region" description="Helical" evidence="6">
    <location>
        <begin position="165"/>
        <end position="189"/>
    </location>
</feature>
<dbReference type="KEGG" id="bbel:109469839"/>
<comment type="similarity">
    <text evidence="2 6">Belongs to the YIP1 family.</text>
</comment>
<keyword evidence="8" id="KW-1185">Reference proteome</keyword>
<organism evidence="8 9">
    <name type="scientific">Branchiostoma belcheri</name>
    <name type="common">Amphioxus</name>
    <dbReference type="NCBI Taxonomy" id="7741"/>
    <lineage>
        <taxon>Eukaryota</taxon>
        <taxon>Metazoa</taxon>
        <taxon>Chordata</taxon>
        <taxon>Cephalochordata</taxon>
        <taxon>Leptocardii</taxon>
        <taxon>Amphioxiformes</taxon>
        <taxon>Branchiostomatidae</taxon>
        <taxon>Branchiostoma</taxon>
    </lineage>
</organism>
<keyword evidence="3 6" id="KW-0812">Transmembrane</keyword>
<proteinExistence type="inferred from homology"/>
<evidence type="ECO:0000256" key="4">
    <source>
        <dbReference type="ARBA" id="ARBA00022989"/>
    </source>
</evidence>
<dbReference type="PANTHER" id="PTHR21236:SF1">
    <property type="entry name" value="PROTEIN YIPF6"/>
    <property type="match status" value="1"/>
</dbReference>
<gene>
    <name evidence="9" type="primary">LOC109469839</name>
</gene>
<evidence type="ECO:0000313" key="9">
    <source>
        <dbReference type="RefSeq" id="XP_019624132.1"/>
    </source>
</evidence>
<dbReference type="GO" id="GO:0000139">
    <property type="term" value="C:Golgi membrane"/>
    <property type="evidence" value="ECO:0007669"/>
    <property type="project" value="UniProtKB-SubCell"/>
</dbReference>